<evidence type="ECO:0008006" key="3">
    <source>
        <dbReference type="Google" id="ProtNLM"/>
    </source>
</evidence>
<reference evidence="1" key="1">
    <citation type="submission" date="2021-03" db="EMBL/GenBank/DDBJ databases">
        <title>Genomic Encyclopedia of Type Strains, Phase IV (KMG-IV): sequencing the most valuable type-strain genomes for metagenomic binning, comparative biology and taxonomic classification.</title>
        <authorList>
            <person name="Goeker M."/>
        </authorList>
    </citation>
    <scope>NUCLEOTIDE SEQUENCE</scope>
    <source>
        <strain evidence="1">DSM 101588</strain>
    </source>
</reference>
<sequence>MSLSGIHRPKYGKTTEAYLGYLSHVKFMNK</sequence>
<evidence type="ECO:0000313" key="2">
    <source>
        <dbReference type="Proteomes" id="UP001166402"/>
    </source>
</evidence>
<dbReference type="EMBL" id="JAGGLT010000020">
    <property type="protein sequence ID" value="MBP2072430.1"/>
    <property type="molecule type" value="Genomic_DNA"/>
</dbReference>
<gene>
    <name evidence="1" type="ORF">J2Z80_001961</name>
</gene>
<organism evidence="1 2">
    <name type="scientific">Thermoanaerobacterium butyriciformans</name>
    <dbReference type="NCBI Taxonomy" id="1702242"/>
    <lineage>
        <taxon>Bacteria</taxon>
        <taxon>Bacillati</taxon>
        <taxon>Bacillota</taxon>
        <taxon>Clostridia</taxon>
        <taxon>Thermoanaerobacterales</taxon>
        <taxon>Thermoanaerobacteraceae</taxon>
        <taxon>Thermoanaerobacterium</taxon>
    </lineage>
</organism>
<proteinExistence type="predicted"/>
<name>A0ABS4NHF2_9THEO</name>
<comment type="caution">
    <text evidence="1">The sequence shown here is derived from an EMBL/GenBank/DDBJ whole genome shotgun (WGS) entry which is preliminary data.</text>
</comment>
<keyword evidence="2" id="KW-1185">Reference proteome</keyword>
<dbReference type="Proteomes" id="UP001166402">
    <property type="component" value="Unassembled WGS sequence"/>
</dbReference>
<evidence type="ECO:0000313" key="1">
    <source>
        <dbReference type="EMBL" id="MBP2072430.1"/>
    </source>
</evidence>
<accession>A0ABS4NHF2</accession>
<protein>
    <recommendedName>
        <fullName evidence="3">Transposase</fullName>
    </recommendedName>
</protein>